<dbReference type="PANTHER" id="PTHR43861">
    <property type="entry name" value="TRANS-ACONITATE 2-METHYLTRANSFERASE-RELATED"/>
    <property type="match status" value="1"/>
</dbReference>
<dbReference type="CDD" id="cd02440">
    <property type="entry name" value="AdoMet_MTases"/>
    <property type="match status" value="1"/>
</dbReference>
<dbReference type="Pfam" id="PF13489">
    <property type="entry name" value="Methyltransf_23"/>
    <property type="match status" value="1"/>
</dbReference>
<dbReference type="RefSeq" id="XP_002741974.1">
    <property type="nucleotide sequence ID" value="XM_002741928.2"/>
</dbReference>
<gene>
    <name evidence="2" type="primary">LOC100368160</name>
</gene>
<dbReference type="GeneID" id="100368160"/>
<evidence type="ECO:0000313" key="1">
    <source>
        <dbReference type="Proteomes" id="UP000694865"/>
    </source>
</evidence>
<protein>
    <submittedName>
        <fullName evidence="2">Uncharacterized protein LOC100368160</fullName>
    </submittedName>
</protein>
<accession>A0ABM0H1A1</accession>
<reference evidence="2" key="1">
    <citation type="submission" date="2025-08" db="UniProtKB">
        <authorList>
            <consortium name="RefSeq"/>
        </authorList>
    </citation>
    <scope>IDENTIFICATION</scope>
    <source>
        <tissue evidence="2">Testes</tissue>
    </source>
</reference>
<dbReference type="Gene3D" id="3.40.50.150">
    <property type="entry name" value="Vaccinia Virus protein VP39"/>
    <property type="match status" value="1"/>
</dbReference>
<proteinExistence type="predicted"/>
<sequence length="262" mass="29824">MDPAESKAFSSYRSRYVALSIKEVLAALPMQSSDRLLDVCCGSGELTKALADQLQTGRVTAIDINPQMVEIAESANTSPNITFAVADAGNADTFLSTWKNSYDKVLCYYSLYLIKDWEAVTLKGIYECLKPGGIAFLNTLAASTHVFQIGKDGLHFPKWKQYFEDYEYPMHGVTKDYFKEALEKVGFKIKSFQFSVRSLDADNDQTARNIFRPFTSQSNCVPAEKREQYREEFFQYFKKQSKDTDDGTMRWELEVITVVVEK</sequence>
<evidence type="ECO:0000313" key="2">
    <source>
        <dbReference type="RefSeq" id="XP_002741974.1"/>
    </source>
</evidence>
<name>A0ABM0H1A1_SACKO</name>
<dbReference type="PANTHER" id="PTHR43861:SF1">
    <property type="entry name" value="TRANS-ACONITATE 2-METHYLTRANSFERASE"/>
    <property type="match status" value="1"/>
</dbReference>
<organism evidence="1 2">
    <name type="scientific">Saccoglossus kowalevskii</name>
    <name type="common">Acorn worm</name>
    <dbReference type="NCBI Taxonomy" id="10224"/>
    <lineage>
        <taxon>Eukaryota</taxon>
        <taxon>Metazoa</taxon>
        <taxon>Hemichordata</taxon>
        <taxon>Enteropneusta</taxon>
        <taxon>Harrimaniidae</taxon>
        <taxon>Saccoglossus</taxon>
    </lineage>
</organism>
<dbReference type="Proteomes" id="UP000694865">
    <property type="component" value="Unplaced"/>
</dbReference>
<keyword evidence="1" id="KW-1185">Reference proteome</keyword>
<dbReference type="SUPFAM" id="SSF53335">
    <property type="entry name" value="S-adenosyl-L-methionine-dependent methyltransferases"/>
    <property type="match status" value="1"/>
</dbReference>
<dbReference type="InterPro" id="IPR029063">
    <property type="entry name" value="SAM-dependent_MTases_sf"/>
</dbReference>